<dbReference type="PANTHER" id="PTHR43214:SF44">
    <property type="entry name" value="TWO-COMPONENT RESPONSE REGULATOR"/>
    <property type="match status" value="1"/>
</dbReference>
<dbReference type="InterPro" id="IPR001789">
    <property type="entry name" value="Sig_transdc_resp-reg_receiver"/>
</dbReference>
<dbReference type="InterPro" id="IPR036388">
    <property type="entry name" value="WH-like_DNA-bd_sf"/>
</dbReference>
<reference evidence="4" key="1">
    <citation type="submission" date="2022-08" db="EMBL/GenBank/DDBJ databases">
        <title>Genomic Encyclopedia of Type Strains, Phase III (KMG-III): the genomes of soil and plant-associated and newly described type strains.</title>
        <authorList>
            <person name="Whitman W."/>
        </authorList>
    </citation>
    <scope>NUCLEOTIDE SEQUENCE</scope>
    <source>
        <strain evidence="4">HMT 1</strain>
    </source>
</reference>
<dbReference type="PROSITE" id="PS50110">
    <property type="entry name" value="RESPONSE_REGULATORY"/>
    <property type="match status" value="1"/>
</dbReference>
<dbReference type="GO" id="GO:0006355">
    <property type="term" value="P:regulation of DNA-templated transcription"/>
    <property type="evidence" value="ECO:0007669"/>
    <property type="project" value="InterPro"/>
</dbReference>
<dbReference type="InterPro" id="IPR039420">
    <property type="entry name" value="WalR-like"/>
</dbReference>
<dbReference type="Gene3D" id="3.40.50.2300">
    <property type="match status" value="1"/>
</dbReference>
<keyword evidence="1" id="KW-0238">DNA-binding</keyword>
<dbReference type="SUPFAM" id="SSF52172">
    <property type="entry name" value="CheY-like"/>
    <property type="match status" value="1"/>
</dbReference>
<dbReference type="EMBL" id="JANUCT010000030">
    <property type="protein sequence ID" value="MCS3904610.1"/>
    <property type="molecule type" value="Genomic_DNA"/>
</dbReference>
<dbReference type="PANTHER" id="PTHR43214">
    <property type="entry name" value="TWO-COMPONENT RESPONSE REGULATOR"/>
    <property type="match status" value="1"/>
</dbReference>
<protein>
    <submittedName>
        <fullName evidence="4">CheY-like chemotaxis protein/DNA-binding CsgD family transcriptional regulator</fullName>
    </submittedName>
</protein>
<dbReference type="Proteomes" id="UP001204445">
    <property type="component" value="Unassembled WGS sequence"/>
</dbReference>
<feature type="modified residue" description="4-aspartylphosphate" evidence="2">
    <location>
        <position position="55"/>
    </location>
</feature>
<evidence type="ECO:0000256" key="2">
    <source>
        <dbReference type="PROSITE-ProRule" id="PRU00169"/>
    </source>
</evidence>
<feature type="domain" description="Response regulatory" evidence="3">
    <location>
        <begin position="5"/>
        <end position="120"/>
    </location>
</feature>
<dbReference type="SMART" id="SM00421">
    <property type="entry name" value="HTH_LUXR"/>
    <property type="match status" value="1"/>
</dbReference>
<comment type="caution">
    <text evidence="4">The sequence shown here is derived from an EMBL/GenBank/DDBJ whole genome shotgun (WGS) entry which is preliminary data.</text>
</comment>
<organism evidence="4 5">
    <name type="scientific">Methylohalomonas lacus</name>
    <dbReference type="NCBI Taxonomy" id="398773"/>
    <lineage>
        <taxon>Bacteria</taxon>
        <taxon>Pseudomonadati</taxon>
        <taxon>Pseudomonadota</taxon>
        <taxon>Gammaproteobacteria</taxon>
        <taxon>Methylohalomonadales</taxon>
        <taxon>Methylohalomonadaceae</taxon>
        <taxon>Methylohalomonas</taxon>
    </lineage>
</organism>
<evidence type="ECO:0000259" key="3">
    <source>
        <dbReference type="PROSITE" id="PS50110"/>
    </source>
</evidence>
<proteinExistence type="predicted"/>
<gene>
    <name evidence="4" type="ORF">J2T55_002650</name>
</gene>
<dbReference type="RefSeq" id="WP_259057805.1">
    <property type="nucleotide sequence ID" value="NZ_JANUCT010000030.1"/>
</dbReference>
<dbReference type="CDD" id="cd17534">
    <property type="entry name" value="REC_DC-like"/>
    <property type="match status" value="1"/>
</dbReference>
<dbReference type="InterPro" id="IPR000792">
    <property type="entry name" value="Tscrpt_reg_LuxR_C"/>
</dbReference>
<sequence>MPLAKILVVDDDRTTATVIRLQLMNLGYQVPALANTAPQAIESARAHLPDIVLMDINLGDGPDGIEAAKTIQQELSIPVIYVTAHADNDTFQRAKCSQPLGYINKPLRENDLRTTLELALQQVQQRQLLTAEHALSEALNYIATGVVLLDQQLQISFINQIARDIINSDLPLQIDNGRLACDTAGLTLALQKLVLSEDGGSLLIGDDSTYPLQILVTPLDARTNNYSQELPIAIAFLFNPLKNVDHMIETLRDMYQLTRAEARLAAALVQDPRLEKASQAVHISISTARTHLKRIFTKTGTNSQPALVHRIVTGPTGLLLRVGRADSDPDTEQ</sequence>
<dbReference type="Pfam" id="PF00072">
    <property type="entry name" value="Response_reg"/>
    <property type="match status" value="1"/>
</dbReference>
<evidence type="ECO:0000313" key="5">
    <source>
        <dbReference type="Proteomes" id="UP001204445"/>
    </source>
</evidence>
<dbReference type="GO" id="GO:0003677">
    <property type="term" value="F:DNA binding"/>
    <property type="evidence" value="ECO:0007669"/>
    <property type="project" value="UniProtKB-KW"/>
</dbReference>
<keyword evidence="5" id="KW-1185">Reference proteome</keyword>
<dbReference type="GO" id="GO:0000160">
    <property type="term" value="P:phosphorelay signal transduction system"/>
    <property type="evidence" value="ECO:0007669"/>
    <property type="project" value="InterPro"/>
</dbReference>
<keyword evidence="2" id="KW-0597">Phosphoprotein</keyword>
<evidence type="ECO:0000313" key="4">
    <source>
        <dbReference type="EMBL" id="MCS3904610.1"/>
    </source>
</evidence>
<dbReference type="SMART" id="SM00448">
    <property type="entry name" value="REC"/>
    <property type="match status" value="1"/>
</dbReference>
<dbReference type="InterPro" id="IPR016032">
    <property type="entry name" value="Sig_transdc_resp-reg_C-effctor"/>
</dbReference>
<dbReference type="InterPro" id="IPR011006">
    <property type="entry name" value="CheY-like_superfamily"/>
</dbReference>
<dbReference type="Gene3D" id="1.10.10.10">
    <property type="entry name" value="Winged helix-like DNA-binding domain superfamily/Winged helix DNA-binding domain"/>
    <property type="match status" value="1"/>
</dbReference>
<name>A0AAE3HMI6_9GAMM</name>
<dbReference type="SUPFAM" id="SSF46894">
    <property type="entry name" value="C-terminal effector domain of the bipartite response regulators"/>
    <property type="match status" value="1"/>
</dbReference>
<evidence type="ECO:0000256" key="1">
    <source>
        <dbReference type="ARBA" id="ARBA00023125"/>
    </source>
</evidence>
<accession>A0AAE3HMI6</accession>
<dbReference type="AlphaFoldDB" id="A0AAE3HMI6"/>